<evidence type="ECO:0000256" key="4">
    <source>
        <dbReference type="ARBA" id="ARBA00022989"/>
    </source>
</evidence>
<dbReference type="SUPFAM" id="SSF103473">
    <property type="entry name" value="MFS general substrate transporter"/>
    <property type="match status" value="1"/>
</dbReference>
<feature type="transmembrane region" description="Helical" evidence="7">
    <location>
        <begin position="182"/>
        <end position="203"/>
    </location>
</feature>
<keyword evidence="4 7" id="KW-1133">Transmembrane helix</keyword>
<organism evidence="9 10">
    <name type="scientific">Aspergillus parasiticus (strain ATCC 56775 / NRRL 5862 / SRRC 143 / SU-1)</name>
    <dbReference type="NCBI Taxonomy" id="1403190"/>
    <lineage>
        <taxon>Eukaryota</taxon>
        <taxon>Fungi</taxon>
        <taxon>Dikarya</taxon>
        <taxon>Ascomycota</taxon>
        <taxon>Pezizomycotina</taxon>
        <taxon>Eurotiomycetes</taxon>
        <taxon>Eurotiomycetidae</taxon>
        <taxon>Eurotiales</taxon>
        <taxon>Aspergillaceae</taxon>
        <taxon>Aspergillus</taxon>
        <taxon>Aspergillus subgen. Circumdati</taxon>
    </lineage>
</organism>
<evidence type="ECO:0000313" key="10">
    <source>
        <dbReference type="Proteomes" id="UP000033540"/>
    </source>
</evidence>
<feature type="transmembrane region" description="Helical" evidence="7">
    <location>
        <begin position="461"/>
        <end position="482"/>
    </location>
</feature>
<accession>A0A0F0IFL7</accession>
<dbReference type="PANTHER" id="PTHR43791:SF47">
    <property type="entry name" value="MAJOR FACILITATOR SUPERFAMILY (MFS) PROFILE DOMAIN-CONTAINING PROTEIN-RELATED"/>
    <property type="match status" value="1"/>
</dbReference>
<feature type="transmembrane region" description="Helical" evidence="7">
    <location>
        <begin position="90"/>
        <end position="112"/>
    </location>
</feature>
<dbReference type="GO" id="GO:0022857">
    <property type="term" value="F:transmembrane transporter activity"/>
    <property type="evidence" value="ECO:0007669"/>
    <property type="project" value="InterPro"/>
</dbReference>
<feature type="transmembrane region" description="Helical" evidence="7">
    <location>
        <begin position="119"/>
        <end position="138"/>
    </location>
</feature>
<dbReference type="Gene3D" id="1.20.1250.20">
    <property type="entry name" value="MFS general substrate transporter like domains"/>
    <property type="match status" value="2"/>
</dbReference>
<evidence type="ECO:0000256" key="1">
    <source>
        <dbReference type="ARBA" id="ARBA00004141"/>
    </source>
</evidence>
<sequence length="507" mass="56323">MNEKDNAAEEIEEAGSKPLQASGLVNGGDVDSVPQWTKEEEKKLVRTVDWRVFPMLCTIFGLSLLDRTNISSAYIAGLGTDIQLSQGPRYNIALLVFFIGYGLFEIPSNLVIRRIGARAWLSFLIVSWGACVLGMGFVRSWQSLTVCRALLGIFEAGLFPGAVFIIGSWYRQYETATRISLFYMAALIASGFGPILAYVFSLIRVGDGIYTQGWRWIFIIEGIATIVAGIAAAFFLVEFPDKARWLTPRQKQIAIARLSVDKQEKEYKHPSFREAMVMIWDWKIVVYSIQYFIAASSVYSIAYFKTIILREGMGFSYALSQILSSPPYVFAVIMSLVMAWLSDKYKIRWAILVVQSLSAVVGLLITLYSGPPGVRYFGLFIAVFGTQANIPGTLSYGQSQIPTVEKRGVIAAAMISVGAAGGIAGSTIFRTQDAPVSTLLALYPVSKLALMLFLQRYLPGMWATIAMQMLYTVVTVIFSFYLKRQNRLVDENKRGDLEGVPGFRYAP</sequence>
<feature type="transmembrane region" description="Helical" evidence="7">
    <location>
        <begin position="324"/>
        <end position="342"/>
    </location>
</feature>
<dbReference type="PROSITE" id="PS50850">
    <property type="entry name" value="MFS"/>
    <property type="match status" value="1"/>
</dbReference>
<gene>
    <name evidence="9" type="ORF">P875_00128086</name>
</gene>
<feature type="transmembrane region" description="Helical" evidence="7">
    <location>
        <begin position="150"/>
        <end position="170"/>
    </location>
</feature>
<dbReference type="EMBL" id="JZEE01000238">
    <property type="protein sequence ID" value="KJK66609.1"/>
    <property type="molecule type" value="Genomic_DNA"/>
</dbReference>
<dbReference type="Proteomes" id="UP000033540">
    <property type="component" value="Unassembled WGS sequence"/>
</dbReference>
<feature type="transmembrane region" description="Helical" evidence="7">
    <location>
        <begin position="284"/>
        <end position="304"/>
    </location>
</feature>
<feature type="transmembrane region" description="Helical" evidence="7">
    <location>
        <begin position="376"/>
        <end position="397"/>
    </location>
</feature>
<name>A0A0F0IFL7_ASPPU</name>
<feature type="transmembrane region" description="Helical" evidence="7">
    <location>
        <begin position="52"/>
        <end position="70"/>
    </location>
</feature>
<evidence type="ECO:0000256" key="2">
    <source>
        <dbReference type="ARBA" id="ARBA00022448"/>
    </source>
</evidence>
<dbReference type="InterPro" id="IPR036259">
    <property type="entry name" value="MFS_trans_sf"/>
</dbReference>
<dbReference type="AlphaFoldDB" id="A0A0F0IFL7"/>
<dbReference type="Pfam" id="PF07690">
    <property type="entry name" value="MFS_1"/>
    <property type="match status" value="1"/>
</dbReference>
<evidence type="ECO:0000256" key="6">
    <source>
        <dbReference type="SAM" id="MobiDB-lite"/>
    </source>
</evidence>
<dbReference type="STRING" id="1403190.A0A0F0IFL7"/>
<dbReference type="OrthoDB" id="3639251at2759"/>
<evidence type="ECO:0000313" key="9">
    <source>
        <dbReference type="EMBL" id="KJK66609.1"/>
    </source>
</evidence>
<dbReference type="FunFam" id="1.20.1250.20:FF:000018">
    <property type="entry name" value="MFS transporter permease"/>
    <property type="match status" value="1"/>
</dbReference>
<keyword evidence="2" id="KW-0813">Transport</keyword>
<feature type="region of interest" description="Disordered" evidence="6">
    <location>
        <begin position="1"/>
        <end position="32"/>
    </location>
</feature>
<protein>
    <submittedName>
        <fullName evidence="9">Major Facilitator Superfamily protein</fullName>
    </submittedName>
</protein>
<reference evidence="9 10" key="1">
    <citation type="submission" date="2015-02" db="EMBL/GenBank/DDBJ databases">
        <title>Draft genome sequence of Aspergillus parasiticus SU-1.</title>
        <authorList>
            <person name="Yu J."/>
            <person name="Fedorova N."/>
            <person name="Yin Y."/>
            <person name="Losada L."/>
            <person name="Zafar N."/>
            <person name="Taujale R."/>
            <person name="Ehrlich K.C."/>
            <person name="Bhatnagar D."/>
            <person name="Cleveland T.E."/>
            <person name="Bennett J.W."/>
            <person name="Nierman W.C."/>
        </authorList>
    </citation>
    <scope>NUCLEOTIDE SEQUENCE [LARGE SCALE GENOMIC DNA]</scope>
    <source>
        <strain evidence="10">ATCC 56775 / NRRL 5862 / SRRC 143 / SU-1</strain>
    </source>
</reference>
<comment type="caution">
    <text evidence="9">The sequence shown here is derived from an EMBL/GenBank/DDBJ whole genome shotgun (WGS) entry which is preliminary data.</text>
</comment>
<keyword evidence="5 7" id="KW-0472">Membrane</keyword>
<dbReference type="PANTHER" id="PTHR43791">
    <property type="entry name" value="PERMEASE-RELATED"/>
    <property type="match status" value="1"/>
</dbReference>
<evidence type="ECO:0000259" key="8">
    <source>
        <dbReference type="PROSITE" id="PS50850"/>
    </source>
</evidence>
<feature type="transmembrane region" description="Helical" evidence="7">
    <location>
        <begin position="349"/>
        <end position="370"/>
    </location>
</feature>
<evidence type="ECO:0000256" key="3">
    <source>
        <dbReference type="ARBA" id="ARBA00022692"/>
    </source>
</evidence>
<keyword evidence="3 7" id="KW-0812">Transmembrane</keyword>
<evidence type="ECO:0000256" key="5">
    <source>
        <dbReference type="ARBA" id="ARBA00023136"/>
    </source>
</evidence>
<feature type="domain" description="Major facilitator superfamily (MFS) profile" evidence="8">
    <location>
        <begin position="52"/>
        <end position="487"/>
    </location>
</feature>
<feature type="transmembrane region" description="Helical" evidence="7">
    <location>
        <begin position="409"/>
        <end position="429"/>
    </location>
</feature>
<dbReference type="GO" id="GO:0016020">
    <property type="term" value="C:membrane"/>
    <property type="evidence" value="ECO:0007669"/>
    <property type="project" value="UniProtKB-SubCell"/>
</dbReference>
<proteinExistence type="predicted"/>
<comment type="subcellular location">
    <subcellularLocation>
        <location evidence="1">Membrane</location>
        <topology evidence="1">Multi-pass membrane protein</topology>
    </subcellularLocation>
</comment>
<dbReference type="InterPro" id="IPR020846">
    <property type="entry name" value="MFS_dom"/>
</dbReference>
<dbReference type="InterPro" id="IPR011701">
    <property type="entry name" value="MFS"/>
</dbReference>
<evidence type="ECO:0000256" key="7">
    <source>
        <dbReference type="SAM" id="Phobius"/>
    </source>
</evidence>
<feature type="transmembrane region" description="Helical" evidence="7">
    <location>
        <begin position="215"/>
        <end position="237"/>
    </location>
</feature>